<dbReference type="GO" id="GO:0005506">
    <property type="term" value="F:iron ion binding"/>
    <property type="evidence" value="ECO:0007669"/>
    <property type="project" value="InterPro"/>
</dbReference>
<dbReference type="PANTHER" id="PTHR24304">
    <property type="entry name" value="CYTOCHROME P450 FAMILY 7"/>
    <property type="match status" value="1"/>
</dbReference>
<keyword evidence="5" id="KW-0812">Transmembrane</keyword>
<dbReference type="InterPro" id="IPR001128">
    <property type="entry name" value="Cyt_P450"/>
</dbReference>
<protein>
    <recommendedName>
        <fullName evidence="7">Lanosterol 14-alpha demethylase</fullName>
    </recommendedName>
</protein>
<dbReference type="Gene3D" id="1.10.630.10">
    <property type="entry name" value="Cytochrome P450"/>
    <property type="match status" value="1"/>
</dbReference>
<proteinExistence type="inferred from homology"/>
<evidence type="ECO:0000256" key="3">
    <source>
        <dbReference type="ARBA" id="ARBA00022723"/>
    </source>
</evidence>
<dbReference type="SUPFAM" id="SSF51197">
    <property type="entry name" value="Clavaminate synthase-like"/>
    <property type="match status" value="1"/>
</dbReference>
<dbReference type="InterPro" id="IPR036396">
    <property type="entry name" value="Cyt_P450_sf"/>
</dbReference>
<keyword evidence="4" id="KW-0408">Iron</keyword>
<dbReference type="InterPro" id="IPR017972">
    <property type="entry name" value="Cyt_P450_CS"/>
</dbReference>
<dbReference type="PRINTS" id="PR00465">
    <property type="entry name" value="EP450IV"/>
</dbReference>
<sequence length="726" mass="84099">MVQKIEKKSESYICVNTDIIKIKMLLEILLGIIVLLTLAYFFKRQENIPDGLKKVPIVEGSVPILGHGPAFSKDILQFMKNCYQKYGSVFQIKIFRTNMVVLCDRDTSGEFFKAREDGMSLYDVLNRLFFGLAFSDKPDSLEFIIKMVKKTITIRYDDFAPKIMDEAQRLTKVMRESHNGKKVDIIPEMIKFVSRTSARCFIAMDINEEFYDALRKFTDLLNKIVVLTYFVPHWLLNITLNKFMLRRYRMKMTKLLDPEIQKYRDDLEKSDSLLFRKCVDHVDPDTGMKLTNQDIGDIVVCLLYVSSENTSLLATNCLIDLAMNDKFWDLIKSECGPMIERGDYKSLFEAPFLNSVVMESARLNSHVFALARKPKKINRIGDFYISNDVDTISLCEPALMKFDIASDVYQNPSEYDPVRFLPPRSEPKDSGHVMNWGKGVHECPGKQFAIYEVKAAIAYIVNNFERFNIDPKDLKINYFSPSAMCEKNISVEFIPTQKNIHQIYHEEKTYQVEFIPCKETGAWIIHNGLSPIEQVEYYNYTINISKDSIEHQQILDATKNKPFPIAYDKLVYTGESNSEVPDKWYQFAENIWTILKNNSHLLNFPVDDDKVKTFKPNSFYGQLYDSDSIMPMHRDQHVDWGLSVSIGSDCEFVLEDKTILLKSGSIIVGDFSKIDHSVIKVFDNKPAFLLDCQFFDRVRFSAQIRHIENTTPIMNSEAFKKMISHY</sequence>
<evidence type="ECO:0008006" key="7">
    <source>
        <dbReference type="Google" id="ProtNLM"/>
    </source>
</evidence>
<reference evidence="6" key="1">
    <citation type="submission" date="2011-10" db="EMBL/GenBank/DDBJ databases">
        <title>Provirophages and transpovirons: unique mobilome of giant viruses.</title>
        <authorList>
            <person name="Desnues C."/>
            <person name="LaScola B."/>
            <person name="Yutin N."/>
            <person name="Fournous G."/>
            <person name="Koonin E."/>
            <person name="Raoult D."/>
        </authorList>
    </citation>
    <scope>NUCLEOTIDE SEQUENCE</scope>
    <source>
        <strain evidence="6">Mv13-mv</strain>
    </source>
</reference>
<evidence type="ECO:0000256" key="2">
    <source>
        <dbReference type="ARBA" id="ARBA00022617"/>
    </source>
</evidence>
<evidence type="ECO:0000256" key="5">
    <source>
        <dbReference type="SAM" id="Phobius"/>
    </source>
</evidence>
<gene>
    <name evidence="6" type="ORF">mv_L1033</name>
</gene>
<dbReference type="InterPro" id="IPR050529">
    <property type="entry name" value="CYP450_sterol_14alpha_dmase"/>
</dbReference>
<keyword evidence="5" id="KW-0472">Membrane</keyword>
<evidence type="ECO:0000313" key="6">
    <source>
        <dbReference type="EMBL" id="AEX63235.1"/>
    </source>
</evidence>
<dbReference type="CDD" id="cd11041">
    <property type="entry name" value="CYP503A1-like"/>
    <property type="match status" value="1"/>
</dbReference>
<organism evidence="6">
    <name type="scientific">Moumouvirus sp. 'Monve'</name>
    <dbReference type="NCBI Taxonomy" id="1128131"/>
    <lineage>
        <taxon>Viruses</taxon>
        <taxon>Varidnaviria</taxon>
        <taxon>Bamfordvirae</taxon>
        <taxon>Nucleocytoviricota</taxon>
        <taxon>Megaviricetes</taxon>
        <taxon>Imitervirales</taxon>
        <taxon>Mimiviridae</taxon>
        <taxon>Megamimivirinae</taxon>
        <taxon>Moumouvirus</taxon>
    </lineage>
</organism>
<evidence type="ECO:0000256" key="1">
    <source>
        <dbReference type="ARBA" id="ARBA00010617"/>
    </source>
</evidence>
<dbReference type="InterPro" id="IPR037151">
    <property type="entry name" value="AlkB-like_sf"/>
</dbReference>
<dbReference type="GO" id="GO:0004497">
    <property type="term" value="F:monooxygenase activity"/>
    <property type="evidence" value="ECO:0007669"/>
    <property type="project" value="InterPro"/>
</dbReference>
<dbReference type="SUPFAM" id="SSF48264">
    <property type="entry name" value="Cytochrome P450"/>
    <property type="match status" value="1"/>
</dbReference>
<comment type="similarity">
    <text evidence="1">Belongs to the cytochrome P450 family.</text>
</comment>
<keyword evidence="3" id="KW-0479">Metal-binding</keyword>
<keyword evidence="5" id="KW-1133">Transmembrane helix</keyword>
<dbReference type="PROSITE" id="PS00086">
    <property type="entry name" value="CYTOCHROME_P450"/>
    <property type="match status" value="1"/>
</dbReference>
<dbReference type="GO" id="GO:0016705">
    <property type="term" value="F:oxidoreductase activity, acting on paired donors, with incorporation or reduction of molecular oxygen"/>
    <property type="evidence" value="ECO:0007669"/>
    <property type="project" value="InterPro"/>
</dbReference>
<dbReference type="Pfam" id="PF00067">
    <property type="entry name" value="p450"/>
    <property type="match status" value="1"/>
</dbReference>
<evidence type="ECO:0000256" key="4">
    <source>
        <dbReference type="ARBA" id="ARBA00023004"/>
    </source>
</evidence>
<feature type="transmembrane region" description="Helical" evidence="5">
    <location>
        <begin position="24"/>
        <end position="42"/>
    </location>
</feature>
<dbReference type="EMBL" id="JN885999">
    <property type="protein sequence ID" value="AEX63235.1"/>
    <property type="molecule type" value="Genomic_DNA"/>
</dbReference>
<dbReference type="InterPro" id="IPR002403">
    <property type="entry name" value="Cyt_P450_E_grp-IV"/>
</dbReference>
<name>H2EFH0_9VIRU</name>
<dbReference type="Gene3D" id="2.60.120.590">
    <property type="entry name" value="Alpha-ketoglutarate-dependent dioxygenase AlkB-like"/>
    <property type="match status" value="1"/>
</dbReference>
<dbReference type="PANTHER" id="PTHR24304:SF2">
    <property type="entry name" value="24-HYDROXYCHOLESTEROL 7-ALPHA-HYDROXYLASE"/>
    <property type="match status" value="1"/>
</dbReference>
<dbReference type="GO" id="GO:0020037">
    <property type="term" value="F:heme binding"/>
    <property type="evidence" value="ECO:0007669"/>
    <property type="project" value="InterPro"/>
</dbReference>
<accession>H2EFH0</accession>
<keyword evidence="2" id="KW-0349">Heme</keyword>